<dbReference type="AlphaFoldDB" id="A0A392PRJ4"/>
<organism evidence="1 2">
    <name type="scientific">Trifolium medium</name>
    <dbReference type="NCBI Taxonomy" id="97028"/>
    <lineage>
        <taxon>Eukaryota</taxon>
        <taxon>Viridiplantae</taxon>
        <taxon>Streptophyta</taxon>
        <taxon>Embryophyta</taxon>
        <taxon>Tracheophyta</taxon>
        <taxon>Spermatophyta</taxon>
        <taxon>Magnoliopsida</taxon>
        <taxon>eudicotyledons</taxon>
        <taxon>Gunneridae</taxon>
        <taxon>Pentapetalae</taxon>
        <taxon>rosids</taxon>
        <taxon>fabids</taxon>
        <taxon>Fabales</taxon>
        <taxon>Fabaceae</taxon>
        <taxon>Papilionoideae</taxon>
        <taxon>50 kb inversion clade</taxon>
        <taxon>NPAAA clade</taxon>
        <taxon>Hologalegina</taxon>
        <taxon>IRL clade</taxon>
        <taxon>Trifolieae</taxon>
        <taxon>Trifolium</taxon>
    </lineage>
</organism>
<name>A0A392PRJ4_9FABA</name>
<dbReference type="EMBL" id="LXQA010091083">
    <property type="protein sequence ID" value="MCI14119.1"/>
    <property type="molecule type" value="Genomic_DNA"/>
</dbReference>
<dbReference type="Proteomes" id="UP000265520">
    <property type="component" value="Unassembled WGS sequence"/>
</dbReference>
<evidence type="ECO:0000313" key="1">
    <source>
        <dbReference type="EMBL" id="MCI14119.1"/>
    </source>
</evidence>
<accession>A0A392PRJ4</accession>
<evidence type="ECO:0000313" key="2">
    <source>
        <dbReference type="Proteomes" id="UP000265520"/>
    </source>
</evidence>
<reference evidence="1 2" key="1">
    <citation type="journal article" date="2018" name="Front. Plant Sci.">
        <title>Red Clover (Trifolium pratense) and Zigzag Clover (T. medium) - A Picture of Genomic Similarities and Differences.</title>
        <authorList>
            <person name="Dluhosova J."/>
            <person name="Istvanek J."/>
            <person name="Nedelnik J."/>
            <person name="Repkova J."/>
        </authorList>
    </citation>
    <scope>NUCLEOTIDE SEQUENCE [LARGE SCALE GENOMIC DNA]</scope>
    <source>
        <strain evidence="2">cv. 10/8</strain>
        <tissue evidence="1">Leaf</tissue>
    </source>
</reference>
<proteinExistence type="predicted"/>
<protein>
    <submittedName>
        <fullName evidence="1">Uncharacterized protein</fullName>
    </submittedName>
</protein>
<comment type="caution">
    <text evidence="1">The sequence shown here is derived from an EMBL/GenBank/DDBJ whole genome shotgun (WGS) entry which is preliminary data.</text>
</comment>
<keyword evidence="2" id="KW-1185">Reference proteome</keyword>
<sequence>RVREACVSDAEAATIVAEVLWGTCP</sequence>
<feature type="non-terminal residue" evidence="1">
    <location>
        <position position="1"/>
    </location>
</feature>